<dbReference type="Proteomes" id="UP000239649">
    <property type="component" value="Unassembled WGS sequence"/>
</dbReference>
<sequence>MAPRPPEGAVSVRVCCPCSDSRCFSASGVCEEIIPEFYLKTAADAVNAALSRSGRSERLPTHAGQTVSPLLLFETKVVVGGKENFVSVHLRISKQQKGNVKAHVRMAHGDGALAALVRKQAGYGGSILVDAGAVAPQLQPEEEEEEEEVQPHQGAQLPPEQQQAEQQQQLLQRTAQVGAASYRRSLKVPAAYLAEEGAEEREGSVSFAMQTDNPGVRSDGEEPGAKRRKQPLRMGRPAARALREPSPSLTTGFNSLSSGRADGAASASRMRSSNSGAEQVADRAVLQQRLARPLALLLQAGWQSHTLDSMFLRAAGLAAKQLDSLQQQEASLAVEASWLAGHSAQHAARVAAAAERAGAAARQLEAARQAALQAYYKPQGSAAADSVDGARGVGGSGASAASWSAHLSAALRRSLQKHPPPARCDELAAAAPAPSPGVQFAPLSSARVPGLGLQRKSDAAGLSSSTCSQLGKLPARPALPDAHARLLLSGGVHGSVLCEIKWRLHPVRLLTPPCSVAHSVNAAPEGPRPAPGEGVGVYVGRMSELDPNPLRDTVYIFEVHQEEIGPAPGEYCGPAIENDGEQWRNETAYINCVFGSDRRPNVRAQPIWDPSGKLPHMLLEYCGAQQAQPLEELLLFYGAAYWDARRLESMREGHCQFAARAAEVVATLLAALEAAGAQLADIIDCLAPVDLTSPEHCFYRRAAGPRQ</sequence>
<dbReference type="OrthoDB" id="5792673at2759"/>
<dbReference type="EMBL" id="LHPF02000050">
    <property type="protein sequence ID" value="PSC67701.1"/>
    <property type="molecule type" value="Genomic_DNA"/>
</dbReference>
<evidence type="ECO:0000313" key="3">
    <source>
        <dbReference type="Proteomes" id="UP000239649"/>
    </source>
</evidence>
<proteinExistence type="predicted"/>
<evidence type="ECO:0000256" key="1">
    <source>
        <dbReference type="SAM" id="MobiDB-lite"/>
    </source>
</evidence>
<accession>A0A2P6V0T7</accession>
<organism evidence="2 3">
    <name type="scientific">Micractinium conductrix</name>
    <dbReference type="NCBI Taxonomy" id="554055"/>
    <lineage>
        <taxon>Eukaryota</taxon>
        <taxon>Viridiplantae</taxon>
        <taxon>Chlorophyta</taxon>
        <taxon>core chlorophytes</taxon>
        <taxon>Trebouxiophyceae</taxon>
        <taxon>Chlorellales</taxon>
        <taxon>Chlorellaceae</taxon>
        <taxon>Chlorella clade</taxon>
        <taxon>Micractinium</taxon>
    </lineage>
</organism>
<feature type="region of interest" description="Disordered" evidence="1">
    <location>
        <begin position="197"/>
        <end position="278"/>
    </location>
</feature>
<keyword evidence="3" id="KW-1185">Reference proteome</keyword>
<feature type="region of interest" description="Disordered" evidence="1">
    <location>
        <begin position="136"/>
        <end position="172"/>
    </location>
</feature>
<gene>
    <name evidence="2" type="ORF">C2E20_8640</name>
</gene>
<reference evidence="2 3" key="1">
    <citation type="journal article" date="2018" name="Plant J.">
        <title>Genome sequences of Chlorella sorokiniana UTEX 1602 and Micractinium conductrix SAG 241.80: implications to maltose excretion by a green alga.</title>
        <authorList>
            <person name="Arriola M.B."/>
            <person name="Velmurugan N."/>
            <person name="Zhang Y."/>
            <person name="Plunkett M.H."/>
            <person name="Hondzo H."/>
            <person name="Barney B.M."/>
        </authorList>
    </citation>
    <scope>NUCLEOTIDE SEQUENCE [LARGE SCALE GENOMIC DNA]</scope>
    <source>
        <strain evidence="2 3">SAG 241.80</strain>
    </source>
</reference>
<feature type="compositionally biased region" description="Low complexity" evidence="1">
    <location>
        <begin position="255"/>
        <end position="278"/>
    </location>
</feature>
<dbReference type="AlphaFoldDB" id="A0A2P6V0T7"/>
<protein>
    <submittedName>
        <fullName evidence="2">Uncharacterized protein</fullName>
    </submittedName>
</protein>
<comment type="caution">
    <text evidence="2">The sequence shown here is derived from an EMBL/GenBank/DDBJ whole genome shotgun (WGS) entry which is preliminary data.</text>
</comment>
<name>A0A2P6V0T7_9CHLO</name>
<evidence type="ECO:0000313" key="2">
    <source>
        <dbReference type="EMBL" id="PSC67701.1"/>
    </source>
</evidence>
<feature type="compositionally biased region" description="Low complexity" evidence="1">
    <location>
        <begin position="155"/>
        <end position="172"/>
    </location>
</feature>